<sequence length="64" mass="7234">MFGRRLYDIKNHNEETGEITALAKEQVTQKMKSLQGIVFPAIEAKTLKAIKAPKTDVRYSSQPN</sequence>
<dbReference type="EMBL" id="LUGH01001386">
    <property type="protein sequence ID" value="OBZ81172.1"/>
    <property type="molecule type" value="Genomic_DNA"/>
</dbReference>
<dbReference type="AlphaFoldDB" id="A0A1C7MWJ1"/>
<evidence type="ECO:0000313" key="1">
    <source>
        <dbReference type="EMBL" id="OBZ81172.1"/>
    </source>
</evidence>
<dbReference type="Proteomes" id="UP000093000">
    <property type="component" value="Unassembled WGS sequence"/>
</dbReference>
<organism evidence="1 2">
    <name type="scientific">Choanephora cucurbitarum</name>
    <dbReference type="NCBI Taxonomy" id="101091"/>
    <lineage>
        <taxon>Eukaryota</taxon>
        <taxon>Fungi</taxon>
        <taxon>Fungi incertae sedis</taxon>
        <taxon>Mucoromycota</taxon>
        <taxon>Mucoromycotina</taxon>
        <taxon>Mucoromycetes</taxon>
        <taxon>Mucorales</taxon>
        <taxon>Mucorineae</taxon>
        <taxon>Choanephoraceae</taxon>
        <taxon>Choanephoroideae</taxon>
        <taxon>Choanephora</taxon>
    </lineage>
</organism>
<name>A0A1C7MWJ1_9FUNG</name>
<proteinExistence type="predicted"/>
<comment type="caution">
    <text evidence="1">The sequence shown here is derived from an EMBL/GenBank/DDBJ whole genome shotgun (WGS) entry which is preliminary data.</text>
</comment>
<protein>
    <submittedName>
        <fullName evidence="1">Uncharacterized protein</fullName>
    </submittedName>
</protein>
<accession>A0A1C7MWJ1</accession>
<dbReference type="InParanoid" id="A0A1C7MWJ1"/>
<reference evidence="1 2" key="1">
    <citation type="submission" date="2016-03" db="EMBL/GenBank/DDBJ databases">
        <title>Choanephora cucurbitarum.</title>
        <authorList>
            <person name="Min B."/>
            <person name="Park H."/>
            <person name="Park J.-H."/>
            <person name="Shin H.-D."/>
            <person name="Choi I.-G."/>
        </authorList>
    </citation>
    <scope>NUCLEOTIDE SEQUENCE [LARGE SCALE GENOMIC DNA]</scope>
    <source>
        <strain evidence="1 2">KUS-F28377</strain>
    </source>
</reference>
<gene>
    <name evidence="1" type="ORF">A0J61_10779</name>
</gene>
<evidence type="ECO:0000313" key="2">
    <source>
        <dbReference type="Proteomes" id="UP000093000"/>
    </source>
</evidence>
<keyword evidence="2" id="KW-1185">Reference proteome</keyword>